<dbReference type="RefSeq" id="WP_348266554.1">
    <property type="nucleotide sequence ID" value="NZ_CP121194.1"/>
</dbReference>
<dbReference type="EMBL" id="CP121195">
    <property type="protein sequence ID" value="XBH12249.1"/>
    <property type="molecule type" value="Genomic_DNA"/>
</dbReference>
<evidence type="ECO:0000313" key="3">
    <source>
        <dbReference type="EMBL" id="XBH12249.1"/>
    </source>
</evidence>
<accession>A0AAU7CVC9</accession>
<dbReference type="EMBL" id="CP121194">
    <property type="protein sequence ID" value="XBH09045.1"/>
    <property type="molecule type" value="Genomic_DNA"/>
</dbReference>
<protein>
    <submittedName>
        <fullName evidence="2">Glycosyltransferase family 1 protein</fullName>
    </submittedName>
</protein>
<dbReference type="Pfam" id="PF22772">
    <property type="entry name" value="WsaF_C"/>
    <property type="match status" value="1"/>
</dbReference>
<dbReference type="AlphaFoldDB" id="A0AAU7CVC9"/>
<gene>
    <name evidence="2" type="ORF">P4G45_11140</name>
    <name evidence="3" type="ORF">P8936_11085</name>
</gene>
<evidence type="ECO:0000259" key="1">
    <source>
        <dbReference type="Pfam" id="PF22772"/>
    </source>
</evidence>
<organism evidence="2">
    <name type="scientific">Edaphobacter paludis</name>
    <dbReference type="NCBI Taxonomy" id="3035702"/>
    <lineage>
        <taxon>Bacteria</taxon>
        <taxon>Pseudomonadati</taxon>
        <taxon>Acidobacteriota</taxon>
        <taxon>Terriglobia</taxon>
        <taxon>Terriglobales</taxon>
        <taxon>Acidobacteriaceae</taxon>
        <taxon>Edaphobacter</taxon>
    </lineage>
</organism>
<reference evidence="2" key="1">
    <citation type="submission" date="2023-03" db="EMBL/GenBank/DDBJ databases">
        <title>Edaphobacter sp.</title>
        <authorList>
            <person name="Huber K.J."/>
            <person name="Papendorf J."/>
            <person name="Pilke C."/>
            <person name="Bunk B."/>
            <person name="Sproeer C."/>
            <person name="Pester M."/>
        </authorList>
    </citation>
    <scope>NUCLEOTIDE SEQUENCE</scope>
    <source>
        <strain evidence="2">DSM 109919</strain>
        <strain evidence="3">DSM 109920</strain>
    </source>
</reference>
<sequence length="423" mass="47573">MAQAREQSVFQSMSRARTQLARRFRQIPQLLRTEGLTAVSDRIRRVAAQRLTPARVISPVRRADIMAVDLSHPFEYSIPTFNPGQPLTANWVITPPALGSGGHTTLFRMVRYLEAHGYRNRIYFYDPYGGDHLYYESIVRNYYHFHGPVASVDRGMEDAHIVFATSWPTAYPVFNSRCGGKRFYFVQDFEPFFYPVGSTSSLAENTYRMGFHGIGIGSCFAEKLTSEFGMTIDTFNYGCDISQYHRSPNSPRSGIVFYARRDNARRGLELGLMALEVFASRNPEVEIHIYGDTIGKQPFSFTDHGRLSPAELNLLYNRCYAGLSLSFTNVSLVALEMLAAGCIPVVNDTPQVRTDLDNPFVAYALPYPQALSAQLEAVLANQDFEFLSSAAASSVHATSWEEAGAEIDRILRRAMRIDAKCIR</sequence>
<dbReference type="Gene3D" id="3.40.50.2000">
    <property type="entry name" value="Glycogen Phosphorylase B"/>
    <property type="match status" value="1"/>
</dbReference>
<dbReference type="SUPFAM" id="SSF53756">
    <property type="entry name" value="UDP-Glycosyltransferase/glycogen phosphorylase"/>
    <property type="match status" value="1"/>
</dbReference>
<dbReference type="GO" id="GO:0030247">
    <property type="term" value="F:polysaccharide binding"/>
    <property type="evidence" value="ECO:0007669"/>
    <property type="project" value="InterPro"/>
</dbReference>
<dbReference type="Gene3D" id="3.40.50.11090">
    <property type="match status" value="1"/>
</dbReference>
<name>A0AAU7CVC9_9BACT</name>
<feature type="domain" description="WsaF C-terminal" evidence="1">
    <location>
        <begin position="255"/>
        <end position="375"/>
    </location>
</feature>
<proteinExistence type="predicted"/>
<accession>A0AAU7D4Q3</accession>
<evidence type="ECO:0000313" key="2">
    <source>
        <dbReference type="EMBL" id="XBH09045.1"/>
    </source>
</evidence>
<dbReference type="KEGG" id="epl:P4G45_11140"/>
<dbReference type="InterPro" id="IPR055050">
    <property type="entry name" value="WsaF_C"/>
</dbReference>